<dbReference type="GO" id="GO:0016747">
    <property type="term" value="F:acyltransferase activity, transferring groups other than amino-acyl groups"/>
    <property type="evidence" value="ECO:0007669"/>
    <property type="project" value="InterPro"/>
</dbReference>
<dbReference type="PANTHER" id="PTHR43420">
    <property type="entry name" value="ACETYLTRANSFERASE"/>
    <property type="match status" value="1"/>
</dbReference>
<dbReference type="STRING" id="321267.SHM7688_00510"/>
<dbReference type="CDD" id="cd04301">
    <property type="entry name" value="NAT_SF"/>
    <property type="match status" value="1"/>
</dbReference>
<keyword evidence="5" id="KW-1185">Reference proteome</keyword>
<dbReference type="Gene3D" id="3.40.630.30">
    <property type="match status" value="1"/>
</dbReference>
<organism evidence="4 5">
    <name type="scientific">Shimia marina</name>
    <dbReference type="NCBI Taxonomy" id="321267"/>
    <lineage>
        <taxon>Bacteria</taxon>
        <taxon>Pseudomonadati</taxon>
        <taxon>Pseudomonadota</taxon>
        <taxon>Alphaproteobacteria</taxon>
        <taxon>Rhodobacterales</taxon>
        <taxon>Roseobacteraceae</taxon>
    </lineage>
</organism>
<evidence type="ECO:0000256" key="1">
    <source>
        <dbReference type="ARBA" id="ARBA00022679"/>
    </source>
</evidence>
<evidence type="ECO:0000256" key="2">
    <source>
        <dbReference type="ARBA" id="ARBA00023315"/>
    </source>
</evidence>
<evidence type="ECO:0000313" key="4">
    <source>
        <dbReference type="EMBL" id="CUH51077.1"/>
    </source>
</evidence>
<dbReference type="InterPro" id="IPR050680">
    <property type="entry name" value="YpeA/RimI_acetyltransf"/>
</dbReference>
<dbReference type="PROSITE" id="PS51186">
    <property type="entry name" value="GNAT"/>
    <property type="match status" value="1"/>
</dbReference>
<gene>
    <name evidence="4" type="ORF">SHM7688_00510</name>
</gene>
<sequence length="132" mass="14145">MARIYAAAFPDSRAWDAEEIGDLLSSNLVFAAHNSVGFALGRAVAGEAELLTIAVQPDQQGLGNGQKLLTAFEAEARGRAADCCFLEVAEDNTAAQRLYLRAGYEVCGTRPGYYTRADGQQIAASLMRKTLN</sequence>
<dbReference type="AlphaFoldDB" id="A0A0P1ELV4"/>
<evidence type="ECO:0000313" key="5">
    <source>
        <dbReference type="Proteomes" id="UP000054823"/>
    </source>
</evidence>
<dbReference type="Proteomes" id="UP000054823">
    <property type="component" value="Unassembled WGS sequence"/>
</dbReference>
<keyword evidence="2" id="KW-0012">Acyltransferase</keyword>
<dbReference type="PANTHER" id="PTHR43420:SF44">
    <property type="entry name" value="ACETYLTRANSFERASE YPEA"/>
    <property type="match status" value="1"/>
</dbReference>
<feature type="domain" description="N-acetyltransferase" evidence="3">
    <location>
        <begin position="1"/>
        <end position="132"/>
    </location>
</feature>
<protein>
    <submittedName>
        <fullName evidence="4">Ribosomal-protein-alanine N-acetyltransferase</fullName>
    </submittedName>
</protein>
<proteinExistence type="predicted"/>
<dbReference type="EMBL" id="CYPW01000006">
    <property type="protein sequence ID" value="CUH51077.1"/>
    <property type="molecule type" value="Genomic_DNA"/>
</dbReference>
<reference evidence="4 5" key="1">
    <citation type="submission" date="2015-09" db="EMBL/GenBank/DDBJ databases">
        <authorList>
            <consortium name="Swine Surveillance"/>
        </authorList>
    </citation>
    <scope>NUCLEOTIDE SEQUENCE [LARGE SCALE GENOMIC DNA]</scope>
    <source>
        <strain evidence="4 5">CECT 7688</strain>
    </source>
</reference>
<accession>A0A0P1ELV4</accession>
<name>A0A0P1ELV4_9RHOB</name>
<dbReference type="SUPFAM" id="SSF55729">
    <property type="entry name" value="Acyl-CoA N-acyltransferases (Nat)"/>
    <property type="match status" value="1"/>
</dbReference>
<keyword evidence="1 4" id="KW-0808">Transferase</keyword>
<dbReference type="InterPro" id="IPR000182">
    <property type="entry name" value="GNAT_dom"/>
</dbReference>
<dbReference type="InterPro" id="IPR016181">
    <property type="entry name" value="Acyl_CoA_acyltransferase"/>
</dbReference>
<evidence type="ECO:0000259" key="3">
    <source>
        <dbReference type="PROSITE" id="PS51186"/>
    </source>
</evidence>
<dbReference type="OrthoDB" id="9804026at2"/>
<dbReference type="Pfam" id="PF00583">
    <property type="entry name" value="Acetyltransf_1"/>
    <property type="match status" value="1"/>
</dbReference>